<evidence type="ECO:0000256" key="11">
    <source>
        <dbReference type="ARBA" id="ARBA00022842"/>
    </source>
</evidence>
<evidence type="ECO:0000256" key="3">
    <source>
        <dbReference type="ARBA" id="ARBA00003487"/>
    </source>
</evidence>
<evidence type="ECO:0000259" key="15">
    <source>
        <dbReference type="SMART" id="SM00852"/>
    </source>
</evidence>
<dbReference type="Gene3D" id="3.90.105.10">
    <property type="entry name" value="Molybdopterin biosynthesis moea protein, domain 2"/>
    <property type="match status" value="1"/>
</dbReference>
<keyword evidence="11 14" id="KW-0460">Magnesium</keyword>
<dbReference type="InterPro" id="IPR036688">
    <property type="entry name" value="MoeA_C_domain_IV_sf"/>
</dbReference>
<dbReference type="Gene3D" id="2.170.190.11">
    <property type="entry name" value="Molybdopterin biosynthesis moea protein, domain 3"/>
    <property type="match status" value="1"/>
</dbReference>
<evidence type="ECO:0000256" key="7">
    <source>
        <dbReference type="ARBA" id="ARBA00021108"/>
    </source>
</evidence>
<dbReference type="Gene3D" id="3.40.980.10">
    <property type="entry name" value="MoaB/Mog-like domain"/>
    <property type="match status" value="1"/>
</dbReference>
<dbReference type="UniPathway" id="UPA00344"/>
<comment type="caution">
    <text evidence="16">The sequence shown here is derived from an EMBL/GenBank/DDBJ whole genome shotgun (WGS) entry which is preliminary data.</text>
</comment>
<dbReference type="Proteomes" id="UP000465601">
    <property type="component" value="Unassembled WGS sequence"/>
</dbReference>
<evidence type="ECO:0000313" key="16">
    <source>
        <dbReference type="EMBL" id="KAB3529049.1"/>
    </source>
</evidence>
<evidence type="ECO:0000256" key="4">
    <source>
        <dbReference type="ARBA" id="ARBA00005046"/>
    </source>
</evidence>
<keyword evidence="9 14" id="KW-0808">Transferase</keyword>
<evidence type="ECO:0000256" key="14">
    <source>
        <dbReference type="RuleBase" id="RU365090"/>
    </source>
</evidence>
<organism evidence="16 17">
    <name type="scientific">Alkaliphilus serpentinus</name>
    <dbReference type="NCBI Taxonomy" id="1482731"/>
    <lineage>
        <taxon>Bacteria</taxon>
        <taxon>Bacillati</taxon>
        <taxon>Bacillota</taxon>
        <taxon>Clostridia</taxon>
        <taxon>Peptostreptococcales</taxon>
        <taxon>Natronincolaceae</taxon>
        <taxon>Alkaliphilus</taxon>
    </lineage>
</organism>
<dbReference type="GO" id="GO:0005829">
    <property type="term" value="C:cytosol"/>
    <property type="evidence" value="ECO:0007669"/>
    <property type="project" value="TreeGrafter"/>
</dbReference>
<comment type="pathway">
    <text evidence="4 14">Cofactor biosynthesis; molybdopterin biosynthesis.</text>
</comment>
<evidence type="ECO:0000256" key="5">
    <source>
        <dbReference type="ARBA" id="ARBA00010763"/>
    </source>
</evidence>
<dbReference type="SUPFAM" id="SSF63882">
    <property type="entry name" value="MoeA N-terminal region -like"/>
    <property type="match status" value="1"/>
</dbReference>
<protein>
    <recommendedName>
        <fullName evidence="7 14">Molybdopterin molybdenumtransferase</fullName>
        <ecNumber evidence="6 14">2.10.1.1</ecNumber>
    </recommendedName>
</protein>
<dbReference type="Pfam" id="PF03453">
    <property type="entry name" value="MoeA_N"/>
    <property type="match status" value="1"/>
</dbReference>
<sequence>MELLKTLSMKEAKVLTKENFNNWRMDIEYISLYEASGRILAEDILSPINVPDFNRSTVDGYAVKSKSTIGCSEGLPGFFNVVGEVEMGKSTSLRVEDGECCYVPTGGMLPEGSDGVVMVEYTEALDDATICIYKGVAPHENCLLKGEDIKEGEMVLKKGLILRGQDIGVLGGMGFNEIPVFKKLRVGIISTGDEIVGPQDKMKRGQIRDMNTYSLAAALIKDGCQVTATAVVKDQLQLLKTKISEFLQISDMVLVSGGSSMGTRDVTKDAINQLGEPGVFIHGIAVKPGKPTIVGKVHDKAVFGLPGQPVSALVVYNVLVRSFIEAIQGVTSAKPYILGEMTVNIPSADGREHYVMVNIKEEENKKLVYPLHGKSGMLTMMTNSLGYVIIEQNQEGVHKGQPVKVYLF</sequence>
<evidence type="ECO:0000256" key="9">
    <source>
        <dbReference type="ARBA" id="ARBA00022679"/>
    </source>
</evidence>
<dbReference type="InterPro" id="IPR008284">
    <property type="entry name" value="MoCF_biosynth_CS"/>
</dbReference>
<dbReference type="InterPro" id="IPR001453">
    <property type="entry name" value="MoaB/Mog_dom"/>
</dbReference>
<comment type="function">
    <text evidence="2 14">Catalyzes the insertion of molybdate into adenylated molybdopterin with the concomitant release of AMP.</text>
</comment>
<evidence type="ECO:0000256" key="13">
    <source>
        <dbReference type="ARBA" id="ARBA00047317"/>
    </source>
</evidence>
<comment type="function">
    <text evidence="3">May be involved in the biosynthesis of molybdopterin.</text>
</comment>
<dbReference type="PANTHER" id="PTHR10192:SF5">
    <property type="entry name" value="GEPHYRIN"/>
    <property type="match status" value="1"/>
</dbReference>
<dbReference type="Gene3D" id="2.40.340.10">
    <property type="entry name" value="MoeA, C-terminal, domain IV"/>
    <property type="match status" value="1"/>
</dbReference>
<keyword evidence="10 14" id="KW-0479">Metal-binding</keyword>
<dbReference type="NCBIfam" id="TIGR00177">
    <property type="entry name" value="molyb_syn"/>
    <property type="match status" value="1"/>
</dbReference>
<feature type="domain" description="MoaB/Mog" evidence="15">
    <location>
        <begin position="187"/>
        <end position="326"/>
    </location>
</feature>
<comment type="catalytic activity">
    <reaction evidence="13">
        <text>adenylyl-molybdopterin + molybdate = Mo-molybdopterin + AMP + H(+)</text>
        <dbReference type="Rhea" id="RHEA:35047"/>
        <dbReference type="ChEBI" id="CHEBI:15378"/>
        <dbReference type="ChEBI" id="CHEBI:36264"/>
        <dbReference type="ChEBI" id="CHEBI:62727"/>
        <dbReference type="ChEBI" id="CHEBI:71302"/>
        <dbReference type="ChEBI" id="CHEBI:456215"/>
        <dbReference type="EC" id="2.10.1.1"/>
    </reaction>
</comment>
<dbReference type="Pfam" id="PF00994">
    <property type="entry name" value="MoCF_biosynth"/>
    <property type="match status" value="1"/>
</dbReference>
<keyword evidence="12 14" id="KW-0501">Molybdenum cofactor biosynthesis</keyword>
<dbReference type="SMART" id="SM00852">
    <property type="entry name" value="MoCF_biosynth"/>
    <property type="match status" value="1"/>
</dbReference>
<comment type="similarity">
    <text evidence="5 14">Belongs to the MoeA family.</text>
</comment>
<keyword evidence="17" id="KW-1185">Reference proteome</keyword>
<dbReference type="RefSeq" id="WP_151866286.1">
    <property type="nucleotide sequence ID" value="NZ_WBZB01000037.1"/>
</dbReference>
<dbReference type="InterPro" id="IPR036425">
    <property type="entry name" value="MoaB/Mog-like_dom_sf"/>
</dbReference>
<dbReference type="CDD" id="cd00887">
    <property type="entry name" value="MoeA"/>
    <property type="match status" value="1"/>
</dbReference>
<dbReference type="SUPFAM" id="SSF63867">
    <property type="entry name" value="MoeA C-terminal domain-like"/>
    <property type="match status" value="1"/>
</dbReference>
<dbReference type="AlphaFoldDB" id="A0A833HMX0"/>
<dbReference type="EMBL" id="WBZB01000037">
    <property type="protein sequence ID" value="KAB3529049.1"/>
    <property type="molecule type" value="Genomic_DNA"/>
</dbReference>
<gene>
    <name evidence="16" type="ORF">F8153_10355</name>
</gene>
<dbReference type="PANTHER" id="PTHR10192">
    <property type="entry name" value="MOLYBDOPTERIN BIOSYNTHESIS PROTEIN"/>
    <property type="match status" value="1"/>
</dbReference>
<accession>A0A833HMX0</accession>
<evidence type="ECO:0000256" key="1">
    <source>
        <dbReference type="ARBA" id="ARBA00001946"/>
    </source>
</evidence>
<dbReference type="InterPro" id="IPR038987">
    <property type="entry name" value="MoeA-like"/>
</dbReference>
<evidence type="ECO:0000256" key="10">
    <source>
        <dbReference type="ARBA" id="ARBA00022723"/>
    </source>
</evidence>
<dbReference type="GO" id="GO:0046872">
    <property type="term" value="F:metal ion binding"/>
    <property type="evidence" value="ECO:0007669"/>
    <property type="project" value="UniProtKB-UniRule"/>
</dbReference>
<evidence type="ECO:0000256" key="8">
    <source>
        <dbReference type="ARBA" id="ARBA00022505"/>
    </source>
</evidence>
<dbReference type="NCBIfam" id="NF045515">
    <property type="entry name" value="Glp_gephyrin"/>
    <property type="match status" value="1"/>
</dbReference>
<dbReference type="InterPro" id="IPR036135">
    <property type="entry name" value="MoeA_linker/N_sf"/>
</dbReference>
<dbReference type="PROSITE" id="PS01079">
    <property type="entry name" value="MOCF_BIOSYNTHESIS_2"/>
    <property type="match status" value="1"/>
</dbReference>
<comment type="cofactor">
    <cofactor evidence="1 14">
        <name>Mg(2+)</name>
        <dbReference type="ChEBI" id="CHEBI:18420"/>
    </cofactor>
</comment>
<dbReference type="InterPro" id="IPR005110">
    <property type="entry name" value="MoeA_linker/N"/>
</dbReference>
<dbReference type="Pfam" id="PF03454">
    <property type="entry name" value="MoeA_C"/>
    <property type="match status" value="1"/>
</dbReference>
<evidence type="ECO:0000256" key="6">
    <source>
        <dbReference type="ARBA" id="ARBA00013269"/>
    </source>
</evidence>
<dbReference type="InterPro" id="IPR005111">
    <property type="entry name" value="MoeA_C_domain_IV"/>
</dbReference>
<dbReference type="FunFam" id="3.40.980.10:FF:000004">
    <property type="entry name" value="Molybdopterin molybdenumtransferase"/>
    <property type="match status" value="1"/>
</dbReference>
<evidence type="ECO:0000256" key="12">
    <source>
        <dbReference type="ARBA" id="ARBA00023150"/>
    </source>
</evidence>
<reference evidence="16 17" key="1">
    <citation type="submission" date="2019-10" db="EMBL/GenBank/DDBJ databases">
        <title>Alkaliphilus serpentinus sp. nov. and Alkaliphilus pronyensis sp. nov., two novel anaerobic alkaliphilic species isolated from the serpentinized-hosted hydrothermal field of the Prony Bay (New Caledonia).</title>
        <authorList>
            <person name="Postec A."/>
        </authorList>
    </citation>
    <scope>NUCLEOTIDE SEQUENCE [LARGE SCALE GENOMIC DNA]</scope>
    <source>
        <strain evidence="16 17">LacT</strain>
    </source>
</reference>
<name>A0A833HMX0_9FIRM</name>
<dbReference type="SUPFAM" id="SSF53218">
    <property type="entry name" value="Molybdenum cofactor biosynthesis proteins"/>
    <property type="match status" value="1"/>
</dbReference>
<proteinExistence type="inferred from homology"/>
<evidence type="ECO:0000256" key="2">
    <source>
        <dbReference type="ARBA" id="ARBA00002901"/>
    </source>
</evidence>
<dbReference type="GO" id="GO:0006777">
    <property type="term" value="P:Mo-molybdopterin cofactor biosynthetic process"/>
    <property type="evidence" value="ECO:0007669"/>
    <property type="project" value="UniProtKB-UniRule"/>
</dbReference>
<dbReference type="OrthoDB" id="9804758at2"/>
<dbReference type="EC" id="2.10.1.1" evidence="6 14"/>
<keyword evidence="8 14" id="KW-0500">Molybdenum</keyword>
<evidence type="ECO:0000313" key="17">
    <source>
        <dbReference type="Proteomes" id="UP000465601"/>
    </source>
</evidence>
<dbReference type="GO" id="GO:0061599">
    <property type="term" value="F:molybdopterin molybdotransferase activity"/>
    <property type="evidence" value="ECO:0007669"/>
    <property type="project" value="UniProtKB-UniRule"/>
</dbReference>